<dbReference type="InterPro" id="IPR000515">
    <property type="entry name" value="MetI-like"/>
</dbReference>
<dbReference type="PANTHER" id="PTHR30151">
    <property type="entry name" value="ALKANE SULFONATE ABC TRANSPORTER-RELATED, MEMBRANE SUBUNIT"/>
    <property type="match status" value="1"/>
</dbReference>
<proteinExistence type="inferred from homology"/>
<dbReference type="GO" id="GO:0005886">
    <property type="term" value="C:plasma membrane"/>
    <property type="evidence" value="ECO:0007669"/>
    <property type="project" value="UniProtKB-SubCell"/>
</dbReference>
<dbReference type="InterPro" id="IPR035906">
    <property type="entry name" value="MetI-like_sf"/>
</dbReference>
<comment type="caution">
    <text evidence="9">The sequence shown here is derived from an EMBL/GenBank/DDBJ whole genome shotgun (WGS) entry which is preliminary data.</text>
</comment>
<dbReference type="Gene3D" id="1.10.3720.10">
    <property type="entry name" value="MetI-like"/>
    <property type="match status" value="1"/>
</dbReference>
<evidence type="ECO:0000259" key="8">
    <source>
        <dbReference type="PROSITE" id="PS50928"/>
    </source>
</evidence>
<feature type="transmembrane region" description="Helical" evidence="7">
    <location>
        <begin position="214"/>
        <end position="233"/>
    </location>
</feature>
<keyword evidence="10" id="KW-1185">Reference proteome</keyword>
<dbReference type="GO" id="GO:0055085">
    <property type="term" value="P:transmembrane transport"/>
    <property type="evidence" value="ECO:0007669"/>
    <property type="project" value="InterPro"/>
</dbReference>
<feature type="transmembrane region" description="Helical" evidence="7">
    <location>
        <begin position="12"/>
        <end position="34"/>
    </location>
</feature>
<feature type="transmembrane region" description="Helical" evidence="7">
    <location>
        <begin position="97"/>
        <end position="117"/>
    </location>
</feature>
<name>A0A512D4W8_9MICO</name>
<dbReference type="OrthoDB" id="3173654at2"/>
<dbReference type="AlphaFoldDB" id="A0A512D4W8"/>
<gene>
    <name evidence="9" type="primary">ssuC_2</name>
    <name evidence="9" type="ORF">TAE01_33350</name>
</gene>
<evidence type="ECO:0000313" key="10">
    <source>
        <dbReference type="Proteomes" id="UP000321534"/>
    </source>
</evidence>
<dbReference type="PANTHER" id="PTHR30151:SF38">
    <property type="entry name" value="ALIPHATIC SULFONATES TRANSPORT PERMEASE PROTEIN SSUC-RELATED"/>
    <property type="match status" value="1"/>
</dbReference>
<reference evidence="9 10" key="1">
    <citation type="submission" date="2019-07" db="EMBL/GenBank/DDBJ databases">
        <title>Whole genome shotgun sequence of Terrabacter aerolatus NBRC 106305.</title>
        <authorList>
            <person name="Hosoyama A."/>
            <person name="Uohara A."/>
            <person name="Ohji S."/>
            <person name="Ichikawa N."/>
        </authorList>
    </citation>
    <scope>NUCLEOTIDE SEQUENCE [LARGE SCALE GENOMIC DNA]</scope>
    <source>
        <strain evidence="9 10">NBRC 106305</strain>
    </source>
</reference>
<evidence type="ECO:0000256" key="1">
    <source>
        <dbReference type="ARBA" id="ARBA00004651"/>
    </source>
</evidence>
<dbReference type="Pfam" id="PF00528">
    <property type="entry name" value="BPD_transp_1"/>
    <property type="match status" value="1"/>
</dbReference>
<accession>A0A512D4W8</accession>
<evidence type="ECO:0000256" key="2">
    <source>
        <dbReference type="ARBA" id="ARBA00022448"/>
    </source>
</evidence>
<dbReference type="SUPFAM" id="SSF161098">
    <property type="entry name" value="MetI-like"/>
    <property type="match status" value="1"/>
</dbReference>
<keyword evidence="4 7" id="KW-0812">Transmembrane</keyword>
<dbReference type="Proteomes" id="UP000321534">
    <property type="component" value="Unassembled WGS sequence"/>
</dbReference>
<comment type="similarity">
    <text evidence="7">Belongs to the binding-protein-dependent transport system permease family.</text>
</comment>
<keyword evidence="5 7" id="KW-1133">Transmembrane helix</keyword>
<evidence type="ECO:0000256" key="3">
    <source>
        <dbReference type="ARBA" id="ARBA00022475"/>
    </source>
</evidence>
<sequence length="260" mass="28271">MKSLRSKVLWEIWLPVLLLVIWWFASANSSSFYFPPLATILSEFKALWIFQNVPTEIMPSVARLAAGFAIAIVGGGALGLLLGSVRAVEEAVRPIIEFLRATPGVAMLPIMMLLLGIGTPMKIAIIALVSAWPVLLNTIDGVRSVEPVLRDVSKSYRLSSWDRIRYIILPTAMPQVFAGARTALAIGVVAMVISEMVGTPGGIGYFILNSQREFNIPAMWTGIVALGIVGYLLNKLFGLVENRVLSWHKGMMAHHEGGGS</sequence>
<dbReference type="CDD" id="cd06261">
    <property type="entry name" value="TM_PBP2"/>
    <property type="match status" value="1"/>
</dbReference>
<dbReference type="RefSeq" id="WP_147067918.1">
    <property type="nucleotide sequence ID" value="NZ_BAAARO010000005.1"/>
</dbReference>
<keyword evidence="2 7" id="KW-0813">Transport</keyword>
<evidence type="ECO:0000313" key="9">
    <source>
        <dbReference type="EMBL" id="GEO31525.1"/>
    </source>
</evidence>
<evidence type="ECO:0000256" key="7">
    <source>
        <dbReference type="RuleBase" id="RU363032"/>
    </source>
</evidence>
<protein>
    <submittedName>
        <fullName evidence="9">Nitrate ABC transporter permease</fullName>
    </submittedName>
</protein>
<feature type="transmembrane region" description="Helical" evidence="7">
    <location>
        <begin position="64"/>
        <end position="85"/>
    </location>
</feature>
<evidence type="ECO:0000256" key="5">
    <source>
        <dbReference type="ARBA" id="ARBA00022989"/>
    </source>
</evidence>
<organism evidence="9 10">
    <name type="scientific">Terrabacter aerolatus</name>
    <dbReference type="NCBI Taxonomy" id="422442"/>
    <lineage>
        <taxon>Bacteria</taxon>
        <taxon>Bacillati</taxon>
        <taxon>Actinomycetota</taxon>
        <taxon>Actinomycetes</taxon>
        <taxon>Micrococcales</taxon>
        <taxon>Intrasporangiaceae</taxon>
        <taxon>Terrabacter</taxon>
    </lineage>
</organism>
<feature type="domain" description="ABC transmembrane type-1" evidence="8">
    <location>
        <begin position="57"/>
        <end position="241"/>
    </location>
</feature>
<dbReference type="PROSITE" id="PS50928">
    <property type="entry name" value="ABC_TM1"/>
    <property type="match status" value="1"/>
</dbReference>
<comment type="subcellular location">
    <subcellularLocation>
        <location evidence="1 7">Cell membrane</location>
        <topology evidence="1 7">Multi-pass membrane protein</topology>
    </subcellularLocation>
</comment>
<evidence type="ECO:0000256" key="6">
    <source>
        <dbReference type="ARBA" id="ARBA00023136"/>
    </source>
</evidence>
<keyword evidence="6 7" id="KW-0472">Membrane</keyword>
<dbReference type="EMBL" id="BJYX01000021">
    <property type="protein sequence ID" value="GEO31525.1"/>
    <property type="molecule type" value="Genomic_DNA"/>
</dbReference>
<keyword evidence="3" id="KW-1003">Cell membrane</keyword>
<feature type="transmembrane region" description="Helical" evidence="7">
    <location>
        <begin position="123"/>
        <end position="145"/>
    </location>
</feature>
<evidence type="ECO:0000256" key="4">
    <source>
        <dbReference type="ARBA" id="ARBA00022692"/>
    </source>
</evidence>